<feature type="region of interest" description="Disordered" evidence="1">
    <location>
        <begin position="1"/>
        <end position="41"/>
    </location>
</feature>
<organism evidence="2">
    <name type="scientific">marine sediment metagenome</name>
    <dbReference type="NCBI Taxonomy" id="412755"/>
    <lineage>
        <taxon>unclassified sequences</taxon>
        <taxon>metagenomes</taxon>
        <taxon>ecological metagenomes</taxon>
    </lineage>
</organism>
<proteinExistence type="predicted"/>
<dbReference type="EMBL" id="AYSL01001344">
    <property type="protein sequence ID" value="KTF06134.1"/>
    <property type="molecule type" value="Genomic_DNA"/>
</dbReference>
<protein>
    <submittedName>
        <fullName evidence="2">Uncharacterized protein</fullName>
    </submittedName>
</protein>
<accession>A0A1B6NRP4</accession>
<gene>
    <name evidence="2" type="ORF">MGSAQ_002370</name>
</gene>
<sequence length="41" mass="4413">MRTSNPRSPPAHSRARPCGRSARRGPRTCGCPRSAAYSRSG</sequence>
<feature type="compositionally biased region" description="Basic residues" evidence="1">
    <location>
        <begin position="13"/>
        <end position="26"/>
    </location>
</feature>
<evidence type="ECO:0000256" key="1">
    <source>
        <dbReference type="SAM" id="MobiDB-lite"/>
    </source>
</evidence>
<evidence type="ECO:0000313" key="2">
    <source>
        <dbReference type="EMBL" id="KTF06134.1"/>
    </source>
</evidence>
<name>A0A1B6NRP4_9ZZZZ</name>
<comment type="caution">
    <text evidence="2">The sequence shown here is derived from an EMBL/GenBank/DDBJ whole genome shotgun (WGS) entry which is preliminary data.</text>
</comment>
<dbReference type="AlphaFoldDB" id="A0A1B6NRP4"/>
<reference evidence="2" key="1">
    <citation type="submission" date="2013-11" db="EMBL/GenBank/DDBJ databases">
        <title>Microbial diversity, functional groups and degradation webs in Northern and Southern Mediterranean and Red Sea marine crude oil polluted sites.</title>
        <authorList>
            <person name="Daffonchio D."/>
            <person name="Mapelli F."/>
            <person name="Ferrer M."/>
            <person name="Richter M."/>
            <person name="Cherif A."/>
            <person name="Malkawi H.I."/>
            <person name="Yakimov M.M."/>
            <person name="Abdel-Fattah Y.R."/>
            <person name="Blaghen M."/>
            <person name="Golyshin P.N."/>
            <person name="Kalogerakis N."/>
            <person name="Boon N."/>
            <person name="Magagnini M."/>
            <person name="Fava F."/>
        </authorList>
    </citation>
    <scope>NUCLEOTIDE SEQUENCE</scope>
</reference>